<feature type="transmembrane region" description="Helical" evidence="1">
    <location>
        <begin position="117"/>
        <end position="141"/>
    </location>
</feature>
<sequence>MDLLLPSLRRWHRPLMVSVLLFVALMLISATGMILDDRLLQDESVWLKPMKFGFAFAMYCGTLAWLLTQLTKGRRLGWWLGTVFAAGAVVELAAIALQAGRGTFSHFNAGTDPITLALAPIFSVGVGALFICNVVIAVLVLRRRDADPALARAMRWGVWLAVLGTVVPIFYLVTGIYPRTVTDANGTQIQMYQGHGVGDPDGHGMPITNWSVTGGDWRVAHFVGLHGIQVLLLIAALLVVLSARVVWLRDVKVRAQLVGVASLGYFGLFSLVLWQAHRGQSLIHPDALTLTAFAALALLTTASVLFRVRQAKTIESETSHACV</sequence>
<evidence type="ECO:0000313" key="2">
    <source>
        <dbReference type="EMBL" id="MFC4534920.1"/>
    </source>
</evidence>
<feature type="transmembrane region" description="Helical" evidence="1">
    <location>
        <begin position="76"/>
        <end position="97"/>
    </location>
</feature>
<dbReference type="Proteomes" id="UP001596004">
    <property type="component" value="Unassembled WGS sequence"/>
</dbReference>
<proteinExistence type="predicted"/>
<organism evidence="2 3">
    <name type="scientific">Sphaerisporangium dianthi</name>
    <dbReference type="NCBI Taxonomy" id="1436120"/>
    <lineage>
        <taxon>Bacteria</taxon>
        <taxon>Bacillati</taxon>
        <taxon>Actinomycetota</taxon>
        <taxon>Actinomycetes</taxon>
        <taxon>Streptosporangiales</taxon>
        <taxon>Streptosporangiaceae</taxon>
        <taxon>Sphaerisporangium</taxon>
    </lineage>
</organism>
<keyword evidence="1" id="KW-0472">Membrane</keyword>
<feature type="transmembrane region" description="Helical" evidence="1">
    <location>
        <begin position="287"/>
        <end position="306"/>
    </location>
</feature>
<feature type="transmembrane region" description="Helical" evidence="1">
    <location>
        <begin position="219"/>
        <end position="243"/>
    </location>
</feature>
<feature type="transmembrane region" description="Helical" evidence="1">
    <location>
        <begin position="255"/>
        <end position="275"/>
    </location>
</feature>
<feature type="transmembrane region" description="Helical" evidence="1">
    <location>
        <begin position="50"/>
        <end position="67"/>
    </location>
</feature>
<evidence type="ECO:0000256" key="1">
    <source>
        <dbReference type="SAM" id="Phobius"/>
    </source>
</evidence>
<dbReference type="RefSeq" id="WP_380846505.1">
    <property type="nucleotide sequence ID" value="NZ_JBHSFP010000026.1"/>
</dbReference>
<keyword evidence="3" id="KW-1185">Reference proteome</keyword>
<keyword evidence="1" id="KW-0812">Transmembrane</keyword>
<protein>
    <submittedName>
        <fullName evidence="2">Uncharacterized protein</fullName>
    </submittedName>
</protein>
<gene>
    <name evidence="2" type="ORF">ACFO60_29520</name>
</gene>
<evidence type="ECO:0000313" key="3">
    <source>
        <dbReference type="Proteomes" id="UP001596004"/>
    </source>
</evidence>
<feature type="transmembrane region" description="Helical" evidence="1">
    <location>
        <begin position="153"/>
        <end position="173"/>
    </location>
</feature>
<feature type="transmembrane region" description="Helical" evidence="1">
    <location>
        <begin position="15"/>
        <end position="35"/>
    </location>
</feature>
<reference evidence="3" key="1">
    <citation type="journal article" date="2019" name="Int. J. Syst. Evol. Microbiol.">
        <title>The Global Catalogue of Microorganisms (GCM) 10K type strain sequencing project: providing services to taxonomists for standard genome sequencing and annotation.</title>
        <authorList>
            <consortium name="The Broad Institute Genomics Platform"/>
            <consortium name="The Broad Institute Genome Sequencing Center for Infectious Disease"/>
            <person name="Wu L."/>
            <person name="Ma J."/>
        </authorList>
    </citation>
    <scope>NUCLEOTIDE SEQUENCE [LARGE SCALE GENOMIC DNA]</scope>
    <source>
        <strain evidence="3">CGMCC 4.7132</strain>
    </source>
</reference>
<keyword evidence="1" id="KW-1133">Transmembrane helix</keyword>
<dbReference type="EMBL" id="JBHSFP010000026">
    <property type="protein sequence ID" value="MFC4534920.1"/>
    <property type="molecule type" value="Genomic_DNA"/>
</dbReference>
<name>A0ABV9CNQ2_9ACTN</name>
<comment type="caution">
    <text evidence="2">The sequence shown here is derived from an EMBL/GenBank/DDBJ whole genome shotgun (WGS) entry which is preliminary data.</text>
</comment>
<accession>A0ABV9CNQ2</accession>